<evidence type="ECO:0000256" key="6">
    <source>
        <dbReference type="ARBA" id="ARBA00022989"/>
    </source>
</evidence>
<evidence type="ECO:0000256" key="1">
    <source>
        <dbReference type="ARBA" id="ARBA00004651"/>
    </source>
</evidence>
<keyword evidence="7 8" id="KW-0472">Membrane</keyword>
<keyword evidence="5 8" id="KW-0812">Transmembrane</keyword>
<feature type="transmembrane region" description="Helical" evidence="8">
    <location>
        <begin position="410"/>
        <end position="428"/>
    </location>
</feature>
<feature type="transmembrane region" description="Helical" evidence="8">
    <location>
        <begin position="124"/>
        <end position="146"/>
    </location>
</feature>
<reference evidence="11" key="1">
    <citation type="submission" date="2017-08" db="EMBL/GenBank/DDBJ databases">
        <title>A dynamic microbial community with high functional redundancy inhabits the cold, oxic subseafloor aquifer.</title>
        <authorList>
            <person name="Tully B.J."/>
            <person name="Wheat C.G."/>
            <person name="Glazer B.T."/>
            <person name="Huber J.A."/>
        </authorList>
    </citation>
    <scope>NUCLEOTIDE SEQUENCE [LARGE SCALE GENOMIC DNA]</scope>
</reference>
<evidence type="ECO:0000256" key="2">
    <source>
        <dbReference type="ARBA" id="ARBA00009843"/>
    </source>
</evidence>
<accession>A0A2A5BAV6</accession>
<name>A0A2A5BAV6_9GAMM</name>
<dbReference type="InterPro" id="IPR004680">
    <property type="entry name" value="Cit_transptr-like_dom"/>
</dbReference>
<keyword evidence="6 8" id="KW-1133">Transmembrane helix</keyword>
<dbReference type="PANTHER" id="PTHR43568:SF1">
    <property type="entry name" value="P PROTEIN"/>
    <property type="match status" value="1"/>
</dbReference>
<dbReference type="InterPro" id="IPR000802">
    <property type="entry name" value="Arsenical_pump_ArsB"/>
</dbReference>
<dbReference type="Pfam" id="PF03600">
    <property type="entry name" value="CitMHS"/>
    <property type="match status" value="1"/>
</dbReference>
<comment type="subcellular location">
    <subcellularLocation>
        <location evidence="1">Cell membrane</location>
        <topology evidence="1">Multi-pass membrane protein</topology>
    </subcellularLocation>
</comment>
<proteinExistence type="inferred from homology"/>
<dbReference type="InterPro" id="IPR051475">
    <property type="entry name" value="Diverse_Ion_Transporter"/>
</dbReference>
<dbReference type="PANTHER" id="PTHR43568">
    <property type="entry name" value="P PROTEIN"/>
    <property type="match status" value="1"/>
</dbReference>
<feature type="transmembrane region" description="Helical" evidence="8">
    <location>
        <begin position="175"/>
        <end position="198"/>
    </location>
</feature>
<organism evidence="10 11">
    <name type="scientific">SAR86 cluster bacterium</name>
    <dbReference type="NCBI Taxonomy" id="2030880"/>
    <lineage>
        <taxon>Bacteria</taxon>
        <taxon>Pseudomonadati</taxon>
        <taxon>Pseudomonadota</taxon>
        <taxon>Gammaproteobacteria</taxon>
        <taxon>SAR86 cluster</taxon>
    </lineage>
</organism>
<feature type="transmembrane region" description="Helical" evidence="8">
    <location>
        <begin position="222"/>
        <end position="239"/>
    </location>
</feature>
<feature type="transmembrane region" description="Helical" evidence="8">
    <location>
        <begin position="313"/>
        <end position="331"/>
    </location>
</feature>
<evidence type="ECO:0000256" key="5">
    <source>
        <dbReference type="ARBA" id="ARBA00022692"/>
    </source>
</evidence>
<dbReference type="GO" id="GO:0005886">
    <property type="term" value="C:plasma membrane"/>
    <property type="evidence" value="ECO:0007669"/>
    <property type="project" value="UniProtKB-SubCell"/>
</dbReference>
<feature type="transmembrane region" description="Helical" evidence="8">
    <location>
        <begin position="245"/>
        <end position="262"/>
    </location>
</feature>
<keyword evidence="4" id="KW-1003">Cell membrane</keyword>
<feature type="transmembrane region" description="Helical" evidence="8">
    <location>
        <begin position="274"/>
        <end position="293"/>
    </location>
</feature>
<comment type="caution">
    <text evidence="10">The sequence shown here is derived from an EMBL/GenBank/DDBJ whole genome shotgun (WGS) entry which is preliminary data.</text>
</comment>
<evidence type="ECO:0000259" key="9">
    <source>
        <dbReference type="Pfam" id="PF03600"/>
    </source>
</evidence>
<feature type="transmembrane region" description="Helical" evidence="8">
    <location>
        <begin position="94"/>
        <end position="112"/>
    </location>
</feature>
<protein>
    <submittedName>
        <fullName evidence="10">Arsenic transporter</fullName>
    </submittedName>
</protein>
<evidence type="ECO:0000256" key="4">
    <source>
        <dbReference type="ARBA" id="ARBA00022475"/>
    </source>
</evidence>
<evidence type="ECO:0000256" key="7">
    <source>
        <dbReference type="ARBA" id="ARBA00023136"/>
    </source>
</evidence>
<dbReference type="EMBL" id="NVVJ01000002">
    <property type="protein sequence ID" value="PCJ28500.1"/>
    <property type="molecule type" value="Genomic_DNA"/>
</dbReference>
<comment type="similarity">
    <text evidence="2">Belongs to the CitM (TC 2.A.11) transporter family.</text>
</comment>
<dbReference type="GO" id="GO:0015105">
    <property type="term" value="F:arsenite transmembrane transporter activity"/>
    <property type="evidence" value="ECO:0007669"/>
    <property type="project" value="InterPro"/>
</dbReference>
<feature type="domain" description="Citrate transporter-like" evidence="9">
    <location>
        <begin position="13"/>
        <end position="364"/>
    </location>
</feature>
<dbReference type="PRINTS" id="PR00758">
    <property type="entry name" value="ARSENICPUMP"/>
</dbReference>
<evidence type="ECO:0000256" key="8">
    <source>
        <dbReference type="SAM" id="Phobius"/>
    </source>
</evidence>
<dbReference type="AlphaFoldDB" id="A0A2A5BAV6"/>
<dbReference type="Proteomes" id="UP000218327">
    <property type="component" value="Unassembled WGS sequence"/>
</dbReference>
<gene>
    <name evidence="10" type="ORF">COA96_00835</name>
</gene>
<keyword evidence="3" id="KW-0813">Transport</keyword>
<feature type="transmembrane region" description="Helical" evidence="8">
    <location>
        <begin position="29"/>
        <end position="48"/>
    </location>
</feature>
<evidence type="ECO:0000313" key="10">
    <source>
        <dbReference type="EMBL" id="PCJ28500.1"/>
    </source>
</evidence>
<feature type="transmembrane region" description="Helical" evidence="8">
    <location>
        <begin position="55"/>
        <end position="74"/>
    </location>
</feature>
<sequence>MMVSAVVLVLTFVAIFTEGLHGIHRVKCGMAGAAIMIVAGQIFGFYNPEQAVHSIDWNVVFLLGGMMTIVAIMIPTGGFQQLAYAIADYSKGRLFLLMALMGTLVTVLSLLLDNVTTVVIFGPLIILICQSLRVSAIPFLLAAALLSDTGGVATLVGDPPNLMIGSAAGIGFNDFVLHMGAMVFVAWVIILVFLRYLFKEELSVTPHELDLSDREPLSDPKTWYGALAVLGIMVIGFIMHGRLGWEPWFVTAVGLTALVFIGKDIDMEEAFAHTELALLMFFISLFIIVGGVEHSQFLEYLGQFIVPYVESDLLTATLMLMWISAVLSAAIDNIPFTAAMIPIILGMESQGINVTPLWWGLAAGVGMGGNGTHLGSTANVFIVTISEKMAKDAGDPSLAITPGLWFRKGLPVMLLTLTSCTVIMYFFFDFFAKPIGT</sequence>
<evidence type="ECO:0000313" key="11">
    <source>
        <dbReference type="Proteomes" id="UP000218327"/>
    </source>
</evidence>
<evidence type="ECO:0000256" key="3">
    <source>
        <dbReference type="ARBA" id="ARBA00022448"/>
    </source>
</evidence>